<sequence>MSVASGDRLTVLVDGVVFENRSQIGIWRVFYETLSRLGDGFDVVVVLAGDAVQELPAGVSTLRLGHRYPHGSKLRFDRRWRRRQIIRRIDHHYPNAIWHSTYFTFDPRVRPRSVVTVYDLIAEELFYANRNFEEHAQDKRAAILQASAISTISHDTKQKLLQYYPDLSCPVSVATLGAEHIVPPAEPSPVREPFALFVGDRYGYKNFSILVDAVASTQWPEYLRVKVVGAPFSEAESRLLECRGVRRRFEHEGRVDDAMLATLYRRSTCFVFPSLNEGFGLPAVEAQSLGTIPVVSDLPVFREVCGSGAYYFDPHFTDSLCRAIQQVCQIEDRPLVVEACQKNAQRFRWQATADAMAEVYRSVAGLNGSRGATPSPPPARSSA</sequence>
<dbReference type="InterPro" id="IPR001296">
    <property type="entry name" value="Glyco_trans_1"/>
</dbReference>
<dbReference type="EC" id="2.4.1.250" evidence="3"/>
<dbReference type="Gene3D" id="3.40.50.2000">
    <property type="entry name" value="Glycogen Phosphorylase B"/>
    <property type="match status" value="2"/>
</dbReference>
<keyword evidence="1 3" id="KW-0808">Transferase</keyword>
<dbReference type="Pfam" id="PF00534">
    <property type="entry name" value="Glycos_transf_1"/>
    <property type="match status" value="1"/>
</dbReference>
<dbReference type="GO" id="GO:0102710">
    <property type="term" value="F:D-inositol-3-phosphate glycosyltransferase activity"/>
    <property type="evidence" value="ECO:0007669"/>
    <property type="project" value="UniProtKB-EC"/>
</dbReference>
<dbReference type="PANTHER" id="PTHR46401:SF2">
    <property type="entry name" value="GLYCOSYLTRANSFERASE WBBK-RELATED"/>
    <property type="match status" value="1"/>
</dbReference>
<dbReference type="GO" id="GO:0009103">
    <property type="term" value="P:lipopolysaccharide biosynthetic process"/>
    <property type="evidence" value="ECO:0007669"/>
    <property type="project" value="TreeGrafter"/>
</dbReference>
<dbReference type="SUPFAM" id="SSF53756">
    <property type="entry name" value="UDP-Glycosyltransferase/glycogen phosphorylase"/>
    <property type="match status" value="1"/>
</dbReference>
<dbReference type="CDD" id="cd03809">
    <property type="entry name" value="GT4_MtfB-like"/>
    <property type="match status" value="1"/>
</dbReference>
<evidence type="ECO:0000313" key="3">
    <source>
        <dbReference type="EMBL" id="QDU90520.1"/>
    </source>
</evidence>
<dbReference type="KEGG" id="pnd:Pla175_39260"/>
<proteinExistence type="predicted"/>
<accession>A0A518DGB8</accession>
<organism evidence="3 4">
    <name type="scientific">Pirellulimonas nuda</name>
    <dbReference type="NCBI Taxonomy" id="2528009"/>
    <lineage>
        <taxon>Bacteria</taxon>
        <taxon>Pseudomonadati</taxon>
        <taxon>Planctomycetota</taxon>
        <taxon>Planctomycetia</taxon>
        <taxon>Pirellulales</taxon>
        <taxon>Lacipirellulaceae</taxon>
        <taxon>Pirellulimonas</taxon>
    </lineage>
</organism>
<reference evidence="3 4" key="1">
    <citation type="submission" date="2019-02" db="EMBL/GenBank/DDBJ databases">
        <title>Deep-cultivation of Planctomycetes and their phenomic and genomic characterization uncovers novel biology.</title>
        <authorList>
            <person name="Wiegand S."/>
            <person name="Jogler M."/>
            <person name="Boedeker C."/>
            <person name="Pinto D."/>
            <person name="Vollmers J."/>
            <person name="Rivas-Marin E."/>
            <person name="Kohn T."/>
            <person name="Peeters S.H."/>
            <person name="Heuer A."/>
            <person name="Rast P."/>
            <person name="Oberbeckmann S."/>
            <person name="Bunk B."/>
            <person name="Jeske O."/>
            <person name="Meyerdierks A."/>
            <person name="Storesund J.E."/>
            <person name="Kallscheuer N."/>
            <person name="Luecker S."/>
            <person name="Lage O.M."/>
            <person name="Pohl T."/>
            <person name="Merkel B.J."/>
            <person name="Hornburger P."/>
            <person name="Mueller R.-W."/>
            <person name="Bruemmer F."/>
            <person name="Labrenz M."/>
            <person name="Spormann A.M."/>
            <person name="Op den Camp H."/>
            <person name="Overmann J."/>
            <person name="Amann R."/>
            <person name="Jetten M.S.M."/>
            <person name="Mascher T."/>
            <person name="Medema M.H."/>
            <person name="Devos D.P."/>
            <person name="Kaster A.-K."/>
            <person name="Ovreas L."/>
            <person name="Rohde M."/>
            <person name="Galperin M.Y."/>
            <person name="Jogler C."/>
        </authorList>
    </citation>
    <scope>NUCLEOTIDE SEQUENCE [LARGE SCALE GENOMIC DNA]</scope>
    <source>
        <strain evidence="3 4">Pla175</strain>
    </source>
</reference>
<keyword evidence="3" id="KW-0328">Glycosyltransferase</keyword>
<evidence type="ECO:0000313" key="4">
    <source>
        <dbReference type="Proteomes" id="UP000317429"/>
    </source>
</evidence>
<dbReference type="EMBL" id="CP036291">
    <property type="protein sequence ID" value="QDU90520.1"/>
    <property type="molecule type" value="Genomic_DNA"/>
</dbReference>
<dbReference type="AlphaFoldDB" id="A0A518DGB8"/>
<protein>
    <submittedName>
        <fullName evidence="3">D-inositol 3-phosphate glycosyltransferase</fullName>
        <ecNumber evidence="3">2.4.1.250</ecNumber>
    </submittedName>
</protein>
<evidence type="ECO:0000259" key="2">
    <source>
        <dbReference type="Pfam" id="PF00534"/>
    </source>
</evidence>
<dbReference type="Proteomes" id="UP000317429">
    <property type="component" value="Chromosome"/>
</dbReference>
<dbReference type="PANTHER" id="PTHR46401">
    <property type="entry name" value="GLYCOSYLTRANSFERASE WBBK-RELATED"/>
    <property type="match status" value="1"/>
</dbReference>
<keyword evidence="4" id="KW-1185">Reference proteome</keyword>
<dbReference type="RefSeq" id="WP_145289156.1">
    <property type="nucleotide sequence ID" value="NZ_CP036291.1"/>
</dbReference>
<dbReference type="OrthoDB" id="283384at2"/>
<evidence type="ECO:0000256" key="1">
    <source>
        <dbReference type="ARBA" id="ARBA00022679"/>
    </source>
</evidence>
<gene>
    <name evidence="3" type="primary">mshA_5</name>
    <name evidence="3" type="ORF">Pla175_39260</name>
</gene>
<feature type="domain" description="Glycosyl transferase family 1" evidence="2">
    <location>
        <begin position="186"/>
        <end position="335"/>
    </location>
</feature>
<name>A0A518DGB8_9BACT</name>